<comment type="caution">
    <text evidence="3">The sequence shown here is derived from an EMBL/GenBank/DDBJ whole genome shotgun (WGS) entry which is preliminary data.</text>
</comment>
<accession>A0A420E8Q2</accession>
<organism evidence="3 4">
    <name type="scientific">Alginatibacterium sediminis</name>
    <dbReference type="NCBI Taxonomy" id="2164068"/>
    <lineage>
        <taxon>Bacteria</taxon>
        <taxon>Pseudomonadati</taxon>
        <taxon>Pseudomonadota</taxon>
        <taxon>Gammaproteobacteria</taxon>
        <taxon>Alteromonadales</taxon>
        <taxon>Alteromonadaceae</taxon>
        <taxon>Alginatibacterium</taxon>
    </lineage>
</organism>
<dbReference type="SUPFAM" id="SSF47413">
    <property type="entry name" value="lambda repressor-like DNA-binding domains"/>
    <property type="match status" value="1"/>
</dbReference>
<dbReference type="Pfam" id="PF01381">
    <property type="entry name" value="HTH_3"/>
    <property type="match status" value="1"/>
</dbReference>
<protein>
    <submittedName>
        <fullName evidence="3">Helix-turn-helix domain-containing protein</fullName>
    </submittedName>
</protein>
<dbReference type="InterPro" id="IPR001387">
    <property type="entry name" value="Cro/C1-type_HTH"/>
</dbReference>
<gene>
    <name evidence="3" type="ORF">DBZ36_15615</name>
</gene>
<feature type="transmembrane region" description="Helical" evidence="1">
    <location>
        <begin position="98"/>
        <end position="119"/>
    </location>
</feature>
<dbReference type="EMBL" id="RAQO01000008">
    <property type="protein sequence ID" value="RKF15800.1"/>
    <property type="molecule type" value="Genomic_DNA"/>
</dbReference>
<evidence type="ECO:0000256" key="1">
    <source>
        <dbReference type="SAM" id="Phobius"/>
    </source>
</evidence>
<dbReference type="GO" id="GO:0003677">
    <property type="term" value="F:DNA binding"/>
    <property type="evidence" value="ECO:0007669"/>
    <property type="project" value="InterPro"/>
</dbReference>
<proteinExistence type="predicted"/>
<sequence length="169" mass="19165">MGLRKLRLQRAWSQEHLAQVSGLSVRTIQRIERGQSPSLDSLKSLASVFEKSSSDLESLLCGTNTQAPSEKATPDMNTTIENSAEEQRIIEHVKELKGFYTHLITYVVVISFLLVINLVTSADYLWVIWPALGWGIGIVNHGLNVFEVFNLFGARWERKQIEKRLGRKL</sequence>
<keyword evidence="1" id="KW-0812">Transmembrane</keyword>
<dbReference type="InterPro" id="IPR010982">
    <property type="entry name" value="Lambda_DNA-bd_dom_sf"/>
</dbReference>
<evidence type="ECO:0000313" key="3">
    <source>
        <dbReference type="EMBL" id="RKF15800.1"/>
    </source>
</evidence>
<keyword evidence="1" id="KW-0472">Membrane</keyword>
<reference evidence="3 4" key="1">
    <citation type="submission" date="2018-09" db="EMBL/GenBank/DDBJ databases">
        <authorList>
            <person name="Wang Z."/>
        </authorList>
    </citation>
    <scope>NUCLEOTIDE SEQUENCE [LARGE SCALE GENOMIC DNA]</scope>
    <source>
        <strain evidence="3 4">ALS 81</strain>
    </source>
</reference>
<dbReference type="InterPro" id="IPR025698">
    <property type="entry name" value="2TM_dom"/>
</dbReference>
<dbReference type="SMART" id="SM00530">
    <property type="entry name" value="HTH_XRE"/>
    <property type="match status" value="1"/>
</dbReference>
<dbReference type="RefSeq" id="WP_120355886.1">
    <property type="nucleotide sequence ID" value="NZ_RAQO01000008.1"/>
</dbReference>
<dbReference type="AlphaFoldDB" id="A0A420E8Q2"/>
<dbReference type="Gene3D" id="1.10.260.40">
    <property type="entry name" value="lambda repressor-like DNA-binding domains"/>
    <property type="match status" value="1"/>
</dbReference>
<keyword evidence="4" id="KW-1185">Reference proteome</keyword>
<dbReference type="OrthoDB" id="21915at2"/>
<feature type="transmembrane region" description="Helical" evidence="1">
    <location>
        <begin position="131"/>
        <end position="154"/>
    </location>
</feature>
<dbReference type="Proteomes" id="UP000286482">
    <property type="component" value="Unassembled WGS sequence"/>
</dbReference>
<keyword evidence="1" id="KW-1133">Transmembrane helix</keyword>
<feature type="domain" description="HTH cro/C1-type" evidence="2">
    <location>
        <begin position="3"/>
        <end position="56"/>
    </location>
</feature>
<evidence type="ECO:0000259" key="2">
    <source>
        <dbReference type="PROSITE" id="PS50943"/>
    </source>
</evidence>
<name>A0A420E8Q2_9ALTE</name>
<dbReference type="PROSITE" id="PS50943">
    <property type="entry name" value="HTH_CROC1"/>
    <property type="match status" value="1"/>
</dbReference>
<dbReference type="Pfam" id="PF13239">
    <property type="entry name" value="2TM"/>
    <property type="match status" value="1"/>
</dbReference>
<evidence type="ECO:0000313" key="4">
    <source>
        <dbReference type="Proteomes" id="UP000286482"/>
    </source>
</evidence>
<dbReference type="CDD" id="cd00093">
    <property type="entry name" value="HTH_XRE"/>
    <property type="match status" value="1"/>
</dbReference>